<evidence type="ECO:0000256" key="12">
    <source>
        <dbReference type="PROSITE-ProRule" id="PRU10141"/>
    </source>
</evidence>
<keyword evidence="2" id="KW-0723">Serine/threonine-protein kinase</keyword>
<dbReference type="Gene3D" id="3.30.200.20">
    <property type="entry name" value="Phosphorylase Kinase, domain 1"/>
    <property type="match status" value="2"/>
</dbReference>
<comment type="subcellular location">
    <subcellularLocation>
        <location evidence="1">Membrane</location>
        <topology evidence="1">Single-pass type I membrane protein</topology>
    </subcellularLocation>
</comment>
<keyword evidence="7" id="KW-0418">Kinase</keyword>
<feature type="binding site" evidence="12">
    <location>
        <position position="1423"/>
    </location>
    <ligand>
        <name>ATP</name>
        <dbReference type="ChEBI" id="CHEBI:30616"/>
    </ligand>
</feature>
<evidence type="ECO:0000313" key="16">
    <source>
        <dbReference type="EMBL" id="THU54724.1"/>
    </source>
</evidence>
<evidence type="ECO:0000256" key="3">
    <source>
        <dbReference type="ARBA" id="ARBA00022679"/>
    </source>
</evidence>
<dbReference type="InterPro" id="IPR000719">
    <property type="entry name" value="Prot_kinase_dom"/>
</dbReference>
<dbReference type="Pfam" id="PF12819">
    <property type="entry name" value="Malectin_like"/>
    <property type="match status" value="2"/>
</dbReference>
<dbReference type="PANTHER" id="PTHR34590:SF5">
    <property type="entry name" value="OS04G0586500 PROTEIN"/>
    <property type="match status" value="1"/>
</dbReference>
<sequence>MDLGFLFLDQSWSLMQLRSLLCASFAFLLLATTLVVVAVDNSTYYVPRDDILLNCGASGQASSFDGRSWTGDTGTRYAPSLNGSGGFDALQQDPSVSAVPYSTARVFTSPFTYRFPLSAGRKFIRLHFYPSDYSNHAASDAFFSVTSGPYTLLHNFSAYLTADALNFAYLIREYSVNVSTGGLNLTFTPSTTHPNSYAFINGIEILSIPDLFSSATPMLVDGDDGHIVYTIDPDQALETVYRLNVGGQAIPPIEDSGLFRSWDDDSRYIYGAAFGVTYSNDPNVTITYPTSVPNYIAPPDVYSTARSMGPNAQVNLNYNLTWILPVDAGFYYLVRLHFCEIQYPIVKVNQRVFDIYLNNQTATEEADVIGWSGGIGIPVYKDYVVMTMGRGKMDLWVALHPDTLSEPEYYDAILNGLEVFKLRNSNNSLAGLNPGARSQLYVDPRDLRKRSAKHKSEVPVIVGGVVGGFAVLLAGFCLIGMCKCQKKMMMKEGNGAVTSNGPYGLSPLSLYGNTRSAASADFNLCRYFSIAEIKAATNDFDESLLLGVGGFGKVYRGEIDGGITKVAIKRANPMSKKGVHQFQTEIEMLSKLRHNHLVSLIGYCEENCEMILVYDYMAQGTLREHLCKTQKPPLPWKQRLEICIGAARGLHYLHTGAKHTIIHRDVKATNILLDDKRVAKVSDFGLSKIGPTTDESHVSTMVKGSFGYFDPEYFRKMQLTEKSDVYSFGVVLFEVLCARPALNPMLSDEKVSLSEWALHCQKNGMLDMIIDPYLKDKIAPQSFKTFVETAVRCLADTGKERPSMVDVVRNLELALQLQERAEESDSIDGGISDETVLFVGTDNKDSDDRLIESSTTTSIIGQSPASQESQLRSLLCASFAFLLLATTLVVVAVDNSTYYVPRDDILLNCGASGQASSFDGRSWTGDTGTRYAPSLNGSGGFDALQQDPSVSAVPYSTARVFTSPFTYRFPLSAGRKFIRLHFYPSDYSNHAASDAFFSVTSGPYTLLHNFSAYLTADALNFAYLIREYSVNVSTGGLNLTFTPSTTHPNSYAFINGIEILSIPDLFSSATPLLVDGDDGHIVYTIDPDQALETVYRLNVGGQAIPPIEDSGLFRSWDDDSRYIYGAAFGVTYSNDPNVTITYPTSVPNYIAPPDVYSTARSMGPNAQVNLNYNLTWILPVDAGFYYLVRLHFCEIQYPIVKVNQRVFDIYLNNQTATEEADVIGWSGGIGIPVYKDYVVMTMGRGKMDLWVALHPDTLSEPEYYDAILNGLEVFKLRNSNNSLAGLNPGARSQLYVDPRDLRKRSAKHKSEVPVIVGGVVGGFAVLLAGFCLIGMCKCQKKMMMKEGNGAVTSNGPYGLSSLSLYGNTRSAASADFNLCRYFSIAEIKAATNDFDESRLLGVGGFGKVYRGEIDGGITKVAIKRANPLSEQGVHQFQTEIEMLSKLRHNHLVSLIGYCEENCEMILVYDYMAQGTLREHLCKTQKPPLPWKQRLEICIGAARGLHYLHTGAKHTIIHRDVKATNILLDDKRVEKVSDFGLSKIGPTADKSHVSTMVKGSFGYFDPEYFRMMQLTEKSDVYSFGVVLFEVLCARPALNPMLSDEKVSLSEWALHCQKNGMLDMIIDPYLKDKIAPQSFETFVETAVRCLADTGKERPSMVDVVRNLELALQLQERAEESDSIDGGISDETVLFVGTENKDSDDRLIESSTTTSIIGKNPARQESQVLETQIER</sequence>
<dbReference type="GO" id="GO:0004674">
    <property type="term" value="F:protein serine/threonine kinase activity"/>
    <property type="evidence" value="ECO:0007669"/>
    <property type="project" value="UniProtKB-KW"/>
</dbReference>
<feature type="transmembrane region" description="Helical" evidence="14">
    <location>
        <begin position="458"/>
        <end position="481"/>
    </location>
</feature>
<comment type="caution">
    <text evidence="16">The sequence shown here is derived from an EMBL/GenBank/DDBJ whole genome shotgun (WGS) entry which is preliminary data.</text>
</comment>
<organism evidence="16 17">
    <name type="scientific">Musa balbisiana</name>
    <name type="common">Banana</name>
    <dbReference type="NCBI Taxonomy" id="52838"/>
    <lineage>
        <taxon>Eukaryota</taxon>
        <taxon>Viridiplantae</taxon>
        <taxon>Streptophyta</taxon>
        <taxon>Embryophyta</taxon>
        <taxon>Tracheophyta</taxon>
        <taxon>Spermatophyta</taxon>
        <taxon>Magnoliopsida</taxon>
        <taxon>Liliopsida</taxon>
        <taxon>Zingiberales</taxon>
        <taxon>Musaceae</taxon>
        <taxon>Musa</taxon>
    </lineage>
</organism>
<dbReference type="STRING" id="52838.A0A4S8J1U6"/>
<evidence type="ECO:0000256" key="11">
    <source>
        <dbReference type="ARBA" id="ARBA00023180"/>
    </source>
</evidence>
<dbReference type="FunFam" id="3.30.200.20:FF:000645">
    <property type="entry name" value="Receptor-like protein kinase FERONIA"/>
    <property type="match status" value="2"/>
</dbReference>
<accession>A0A4S8J1U6</accession>
<keyword evidence="8 12" id="KW-0067">ATP-binding</keyword>
<evidence type="ECO:0000256" key="8">
    <source>
        <dbReference type="ARBA" id="ARBA00022840"/>
    </source>
</evidence>
<dbReference type="GO" id="GO:0016020">
    <property type="term" value="C:membrane"/>
    <property type="evidence" value="ECO:0007669"/>
    <property type="project" value="UniProtKB-SubCell"/>
</dbReference>
<evidence type="ECO:0000256" key="1">
    <source>
        <dbReference type="ARBA" id="ARBA00004479"/>
    </source>
</evidence>
<evidence type="ECO:0000256" key="13">
    <source>
        <dbReference type="SAM" id="MobiDB-lite"/>
    </source>
</evidence>
<evidence type="ECO:0000256" key="6">
    <source>
        <dbReference type="ARBA" id="ARBA00022741"/>
    </source>
</evidence>
<dbReference type="InterPro" id="IPR024788">
    <property type="entry name" value="Malectin-like_Carb-bd_dom"/>
</dbReference>
<dbReference type="EMBL" id="PYDT01000008">
    <property type="protein sequence ID" value="THU54724.1"/>
    <property type="molecule type" value="Genomic_DNA"/>
</dbReference>
<keyword evidence="10 14" id="KW-0472">Membrane</keyword>
<feature type="binding site" evidence="12">
    <location>
        <position position="569"/>
    </location>
    <ligand>
        <name>ATP</name>
        <dbReference type="ChEBI" id="CHEBI:30616"/>
    </ligand>
</feature>
<dbReference type="PROSITE" id="PS00108">
    <property type="entry name" value="PROTEIN_KINASE_ST"/>
    <property type="match status" value="2"/>
</dbReference>
<dbReference type="InterPro" id="IPR017441">
    <property type="entry name" value="Protein_kinase_ATP_BS"/>
</dbReference>
<dbReference type="Gene3D" id="2.60.120.430">
    <property type="entry name" value="Galactose-binding lectin"/>
    <property type="match status" value="4"/>
</dbReference>
<dbReference type="PROSITE" id="PS50011">
    <property type="entry name" value="PROTEIN_KINASE_DOM"/>
    <property type="match status" value="2"/>
</dbReference>
<keyword evidence="3" id="KW-0808">Transferase</keyword>
<dbReference type="FunFam" id="2.60.120.430:FF:000007">
    <property type="entry name" value="FERONIA receptor-like kinase"/>
    <property type="match status" value="2"/>
</dbReference>
<dbReference type="InterPro" id="IPR001245">
    <property type="entry name" value="Ser-Thr/Tyr_kinase_cat_dom"/>
</dbReference>
<evidence type="ECO:0000259" key="15">
    <source>
        <dbReference type="PROSITE" id="PS50011"/>
    </source>
</evidence>
<dbReference type="CDD" id="cd14066">
    <property type="entry name" value="STKc_IRAK"/>
    <property type="match status" value="2"/>
</dbReference>
<evidence type="ECO:0000256" key="10">
    <source>
        <dbReference type="ARBA" id="ARBA00023136"/>
    </source>
</evidence>
<evidence type="ECO:0000256" key="5">
    <source>
        <dbReference type="ARBA" id="ARBA00022729"/>
    </source>
</evidence>
<feature type="transmembrane region" description="Helical" evidence="14">
    <location>
        <begin position="1312"/>
        <end position="1335"/>
    </location>
</feature>
<evidence type="ECO:0000256" key="9">
    <source>
        <dbReference type="ARBA" id="ARBA00022989"/>
    </source>
</evidence>
<dbReference type="FunFam" id="2.60.120.430:FF:000003">
    <property type="entry name" value="FERONIA receptor-like kinase"/>
    <property type="match status" value="2"/>
</dbReference>
<feature type="domain" description="Protein kinase" evidence="15">
    <location>
        <begin position="1394"/>
        <end position="1667"/>
    </location>
</feature>
<feature type="region of interest" description="Disordered" evidence="13">
    <location>
        <begin position="1702"/>
        <end position="1732"/>
    </location>
</feature>
<keyword evidence="9 14" id="KW-1133">Transmembrane helix</keyword>
<keyword evidence="17" id="KW-1185">Reference proteome</keyword>
<dbReference type="PROSITE" id="PS00107">
    <property type="entry name" value="PROTEIN_KINASE_ATP"/>
    <property type="match status" value="2"/>
</dbReference>
<protein>
    <recommendedName>
        <fullName evidence="15">Protein kinase domain-containing protein</fullName>
    </recommendedName>
</protein>
<keyword evidence="6 12" id="KW-0547">Nucleotide-binding</keyword>
<dbReference type="GO" id="GO:0004714">
    <property type="term" value="F:transmembrane receptor protein tyrosine kinase activity"/>
    <property type="evidence" value="ECO:0007669"/>
    <property type="project" value="InterPro"/>
</dbReference>
<gene>
    <name evidence="16" type="ORF">C4D60_Mb10t28150</name>
</gene>
<dbReference type="SMART" id="SM00220">
    <property type="entry name" value="S_TKc"/>
    <property type="match status" value="2"/>
</dbReference>
<dbReference type="InterPro" id="IPR011009">
    <property type="entry name" value="Kinase-like_dom_sf"/>
</dbReference>
<evidence type="ECO:0000256" key="4">
    <source>
        <dbReference type="ARBA" id="ARBA00022692"/>
    </source>
</evidence>
<dbReference type="Proteomes" id="UP000317650">
    <property type="component" value="Chromosome 10"/>
</dbReference>
<feature type="compositionally biased region" description="Polar residues" evidence="13">
    <location>
        <begin position="1706"/>
        <end position="1732"/>
    </location>
</feature>
<proteinExistence type="predicted"/>
<dbReference type="PANTHER" id="PTHR34590">
    <property type="entry name" value="OS03G0124300 PROTEIN-RELATED"/>
    <property type="match status" value="1"/>
</dbReference>
<dbReference type="GO" id="GO:0005524">
    <property type="term" value="F:ATP binding"/>
    <property type="evidence" value="ECO:0007669"/>
    <property type="project" value="UniProtKB-UniRule"/>
</dbReference>
<evidence type="ECO:0000313" key="17">
    <source>
        <dbReference type="Proteomes" id="UP000317650"/>
    </source>
</evidence>
<dbReference type="InterPro" id="IPR008271">
    <property type="entry name" value="Ser/Thr_kinase_AS"/>
</dbReference>
<feature type="domain" description="Protein kinase" evidence="15">
    <location>
        <begin position="540"/>
        <end position="813"/>
    </location>
</feature>
<reference evidence="16 17" key="1">
    <citation type="journal article" date="2019" name="Nat. Plants">
        <title>Genome sequencing of Musa balbisiana reveals subgenome evolution and function divergence in polyploid bananas.</title>
        <authorList>
            <person name="Yao X."/>
        </authorList>
    </citation>
    <scope>NUCLEOTIDE SEQUENCE [LARGE SCALE GENOMIC DNA]</scope>
    <source>
        <strain evidence="17">cv. DH-PKW</strain>
        <tissue evidence="16">Leaves</tissue>
    </source>
</reference>
<keyword evidence="11" id="KW-0325">Glycoprotein</keyword>
<evidence type="ECO:0000256" key="2">
    <source>
        <dbReference type="ARBA" id="ARBA00022527"/>
    </source>
</evidence>
<name>A0A4S8J1U6_MUSBA</name>
<dbReference type="Gene3D" id="1.10.510.10">
    <property type="entry name" value="Transferase(Phosphotransferase) domain 1"/>
    <property type="match status" value="2"/>
</dbReference>
<dbReference type="SUPFAM" id="SSF56112">
    <property type="entry name" value="Protein kinase-like (PK-like)"/>
    <property type="match status" value="2"/>
</dbReference>
<evidence type="ECO:0000256" key="14">
    <source>
        <dbReference type="SAM" id="Phobius"/>
    </source>
</evidence>
<dbReference type="FunFam" id="1.10.510.10:FF:000252">
    <property type="entry name" value="Receptor-like protein kinase FERONIA"/>
    <property type="match status" value="2"/>
</dbReference>
<dbReference type="GO" id="GO:0010038">
    <property type="term" value="P:response to metal ion"/>
    <property type="evidence" value="ECO:0007669"/>
    <property type="project" value="UniProtKB-ARBA"/>
</dbReference>
<keyword evidence="5" id="KW-0732">Signal</keyword>
<dbReference type="Pfam" id="PF07714">
    <property type="entry name" value="PK_Tyr_Ser-Thr"/>
    <property type="match status" value="2"/>
</dbReference>
<dbReference type="InterPro" id="IPR045272">
    <property type="entry name" value="ANXUR1/2-like"/>
</dbReference>
<keyword evidence="4 14" id="KW-0812">Transmembrane</keyword>
<evidence type="ECO:0000256" key="7">
    <source>
        <dbReference type="ARBA" id="ARBA00022777"/>
    </source>
</evidence>